<evidence type="ECO:0000313" key="1">
    <source>
        <dbReference type="EMBL" id="ACL45660.1"/>
    </source>
</evidence>
<name>B8HPV1_CYAP4</name>
<organism evidence="1">
    <name type="scientific">Cyanothece sp. (strain PCC 7425 / ATCC 29141)</name>
    <dbReference type="NCBI Taxonomy" id="395961"/>
    <lineage>
        <taxon>Bacteria</taxon>
        <taxon>Bacillati</taxon>
        <taxon>Cyanobacteriota</taxon>
        <taxon>Cyanophyceae</taxon>
        <taxon>Gomontiellales</taxon>
        <taxon>Cyanothecaceae</taxon>
        <taxon>Cyanothece</taxon>
    </lineage>
</organism>
<reference evidence="1" key="1">
    <citation type="submission" date="2009-01" db="EMBL/GenBank/DDBJ databases">
        <title>Complete sequence of chromosome Cyanothece sp. PCC 7425.</title>
        <authorList>
            <consortium name="US DOE Joint Genome Institute"/>
            <person name="Lucas S."/>
            <person name="Copeland A."/>
            <person name="Lapidus A."/>
            <person name="Glavina del Rio T."/>
            <person name="Dalin E."/>
            <person name="Tice H."/>
            <person name="Bruce D."/>
            <person name="Goodwin L."/>
            <person name="Pitluck S."/>
            <person name="Sims D."/>
            <person name="Meineke L."/>
            <person name="Brettin T."/>
            <person name="Detter J.C."/>
            <person name="Han C."/>
            <person name="Larimer F."/>
            <person name="Land M."/>
            <person name="Hauser L."/>
            <person name="Kyrpides N."/>
            <person name="Ovchinnikova G."/>
            <person name="Liberton M."/>
            <person name="Stoeckel J."/>
            <person name="Banerjee A."/>
            <person name="Singh A."/>
            <person name="Page L."/>
            <person name="Sato H."/>
            <person name="Zhao L."/>
            <person name="Sherman L."/>
            <person name="Pakrasi H."/>
            <person name="Richardson P."/>
        </authorList>
    </citation>
    <scope>NUCLEOTIDE SEQUENCE</scope>
    <source>
        <strain evidence="1">PCC 7425</strain>
    </source>
</reference>
<dbReference type="KEGG" id="cyn:Cyan7425_3335"/>
<accession>B8HPV1</accession>
<dbReference type="HOGENOM" id="CLU_2896575_0_0_3"/>
<dbReference type="STRING" id="395961.Cyan7425_3335"/>
<dbReference type="AlphaFoldDB" id="B8HPV1"/>
<sequence length="62" mass="7309">MLLNFAIPTVCLNGEVLIIKLLKAINQEFHRKAHLNLIYLYDWLLVYHESQLEAASILHEYQ</sequence>
<proteinExistence type="predicted"/>
<gene>
    <name evidence="1" type="ordered locus">Cyan7425_3335</name>
</gene>
<dbReference type="EMBL" id="CP001344">
    <property type="protein sequence ID" value="ACL45660.1"/>
    <property type="molecule type" value="Genomic_DNA"/>
</dbReference>
<protein>
    <submittedName>
        <fullName evidence="1">Uncharacterized protein</fullName>
    </submittedName>
</protein>